<dbReference type="AlphaFoldDB" id="A0AAN7W9P3"/>
<proteinExistence type="predicted"/>
<dbReference type="GO" id="GO:0006396">
    <property type="term" value="P:RNA processing"/>
    <property type="evidence" value="ECO:0007669"/>
    <property type="project" value="InterPro"/>
</dbReference>
<dbReference type="InterPro" id="IPR000999">
    <property type="entry name" value="RNase_III_dom"/>
</dbReference>
<comment type="caution">
    <text evidence="2">The sequence shown here is derived from an EMBL/GenBank/DDBJ whole genome shotgun (WGS) entry which is preliminary data.</text>
</comment>
<dbReference type="GO" id="GO:0004525">
    <property type="term" value="F:ribonuclease III activity"/>
    <property type="evidence" value="ECO:0007669"/>
    <property type="project" value="InterPro"/>
</dbReference>
<dbReference type="EMBL" id="JAVRQU010000004">
    <property type="protein sequence ID" value="KAK5704222.1"/>
    <property type="molecule type" value="Genomic_DNA"/>
</dbReference>
<dbReference type="InterPro" id="IPR036389">
    <property type="entry name" value="RNase_III_sf"/>
</dbReference>
<evidence type="ECO:0000313" key="2">
    <source>
        <dbReference type="EMBL" id="KAK5704222.1"/>
    </source>
</evidence>
<protein>
    <recommendedName>
        <fullName evidence="1">RNase III domain-containing protein</fullName>
    </recommendedName>
</protein>
<evidence type="ECO:0000259" key="1">
    <source>
        <dbReference type="PROSITE" id="PS50142"/>
    </source>
</evidence>
<accession>A0AAN7W9P3</accession>
<gene>
    <name evidence="2" type="ORF">LTR97_003236</name>
</gene>
<reference evidence="2" key="1">
    <citation type="submission" date="2023-08" db="EMBL/GenBank/DDBJ databases">
        <title>Black Yeasts Isolated from many extreme environments.</title>
        <authorList>
            <person name="Coleine C."/>
            <person name="Stajich J.E."/>
            <person name="Selbmann L."/>
        </authorList>
    </citation>
    <scope>NUCLEOTIDE SEQUENCE</scope>
    <source>
        <strain evidence="2">CCFEE 5810</strain>
    </source>
</reference>
<organism evidence="2 3">
    <name type="scientific">Elasticomyces elasticus</name>
    <dbReference type="NCBI Taxonomy" id="574655"/>
    <lineage>
        <taxon>Eukaryota</taxon>
        <taxon>Fungi</taxon>
        <taxon>Dikarya</taxon>
        <taxon>Ascomycota</taxon>
        <taxon>Pezizomycotina</taxon>
        <taxon>Dothideomycetes</taxon>
        <taxon>Dothideomycetidae</taxon>
        <taxon>Mycosphaerellales</taxon>
        <taxon>Teratosphaeriaceae</taxon>
        <taxon>Elasticomyces</taxon>
    </lineage>
</organism>
<dbReference type="PROSITE" id="PS50142">
    <property type="entry name" value="RNASE_3_2"/>
    <property type="match status" value="1"/>
</dbReference>
<name>A0AAN7W9P3_9PEZI</name>
<feature type="domain" description="RNase III" evidence="1">
    <location>
        <begin position="11"/>
        <end position="134"/>
    </location>
</feature>
<sequence length="158" mass="17340">MPAHLKLADAKTYIEEVLSYQFNNIDYLEEALWACPTEMLNGRQLPDGNKSLAVVGDAVLHLVVVYYCYGRNMARGPANDVWKRVACNEYLAALPHAVGVARFVNMSAGMTAMSEYMRATAVEAIFGAVFNDCKGDYQTLLKAVTAMGVFAGLESDEE</sequence>
<evidence type="ECO:0000313" key="3">
    <source>
        <dbReference type="Proteomes" id="UP001310594"/>
    </source>
</evidence>
<dbReference type="SUPFAM" id="SSF69065">
    <property type="entry name" value="RNase III domain-like"/>
    <property type="match status" value="1"/>
</dbReference>
<dbReference type="Gene3D" id="1.10.1520.10">
    <property type="entry name" value="Ribonuclease III domain"/>
    <property type="match status" value="1"/>
</dbReference>
<dbReference type="Proteomes" id="UP001310594">
    <property type="component" value="Unassembled WGS sequence"/>
</dbReference>
<dbReference type="Pfam" id="PF00636">
    <property type="entry name" value="Ribonuclease_3"/>
    <property type="match status" value="1"/>
</dbReference>